<dbReference type="Proteomes" id="UP001215598">
    <property type="component" value="Unassembled WGS sequence"/>
</dbReference>
<evidence type="ECO:0000313" key="1">
    <source>
        <dbReference type="EMBL" id="KAJ7761449.1"/>
    </source>
</evidence>
<keyword evidence="2" id="KW-1185">Reference proteome</keyword>
<gene>
    <name evidence="1" type="ORF">B0H16DRAFT_1456195</name>
</gene>
<sequence length="213" mass="23554">MTKGFLLRCSHGRMYICLVRVLSGYTSGLVSSLASGDGDVRAIEARAEDGKRALYVRQRCEGEQGQHSLLALSSGIPAKVYSCGNPNGATFDRSESLYIEVLVLIRSMVYWALPVRESSRGNWNGVGVYTNIFDVGFVAGRYHCFVFDVQGNSLRHKTVIIDKYSKSNPSLVQQLDPTLHGTNNTIQQFRISPMQPLGSQVYHAAKLDFAQTL</sequence>
<dbReference type="EMBL" id="JARKIB010000035">
    <property type="protein sequence ID" value="KAJ7761449.1"/>
    <property type="molecule type" value="Genomic_DNA"/>
</dbReference>
<organism evidence="1 2">
    <name type="scientific">Mycena metata</name>
    <dbReference type="NCBI Taxonomy" id="1033252"/>
    <lineage>
        <taxon>Eukaryota</taxon>
        <taxon>Fungi</taxon>
        <taxon>Dikarya</taxon>
        <taxon>Basidiomycota</taxon>
        <taxon>Agaricomycotina</taxon>
        <taxon>Agaricomycetes</taxon>
        <taxon>Agaricomycetidae</taxon>
        <taxon>Agaricales</taxon>
        <taxon>Marasmiineae</taxon>
        <taxon>Mycenaceae</taxon>
        <taxon>Mycena</taxon>
    </lineage>
</organism>
<proteinExistence type="predicted"/>
<accession>A0AAD7JE58</accession>
<name>A0AAD7JE58_9AGAR</name>
<protein>
    <submittedName>
        <fullName evidence="1">Uncharacterized protein</fullName>
    </submittedName>
</protein>
<evidence type="ECO:0000313" key="2">
    <source>
        <dbReference type="Proteomes" id="UP001215598"/>
    </source>
</evidence>
<comment type="caution">
    <text evidence="1">The sequence shown here is derived from an EMBL/GenBank/DDBJ whole genome shotgun (WGS) entry which is preliminary data.</text>
</comment>
<dbReference type="AlphaFoldDB" id="A0AAD7JE58"/>
<reference evidence="1" key="1">
    <citation type="submission" date="2023-03" db="EMBL/GenBank/DDBJ databases">
        <title>Massive genome expansion in bonnet fungi (Mycena s.s.) driven by repeated elements and novel gene families across ecological guilds.</title>
        <authorList>
            <consortium name="Lawrence Berkeley National Laboratory"/>
            <person name="Harder C.B."/>
            <person name="Miyauchi S."/>
            <person name="Viragh M."/>
            <person name="Kuo A."/>
            <person name="Thoen E."/>
            <person name="Andreopoulos B."/>
            <person name="Lu D."/>
            <person name="Skrede I."/>
            <person name="Drula E."/>
            <person name="Henrissat B."/>
            <person name="Morin E."/>
            <person name="Kohler A."/>
            <person name="Barry K."/>
            <person name="LaButti K."/>
            <person name="Morin E."/>
            <person name="Salamov A."/>
            <person name="Lipzen A."/>
            <person name="Mereny Z."/>
            <person name="Hegedus B."/>
            <person name="Baldrian P."/>
            <person name="Stursova M."/>
            <person name="Weitz H."/>
            <person name="Taylor A."/>
            <person name="Grigoriev I.V."/>
            <person name="Nagy L.G."/>
            <person name="Martin F."/>
            <person name="Kauserud H."/>
        </authorList>
    </citation>
    <scope>NUCLEOTIDE SEQUENCE</scope>
    <source>
        <strain evidence="1">CBHHK182m</strain>
    </source>
</reference>